<dbReference type="EMBL" id="NPMS01000004">
    <property type="protein sequence ID" value="OZU88752.1"/>
    <property type="molecule type" value="Genomic_DNA"/>
</dbReference>
<feature type="binding site" evidence="5">
    <location>
        <position position="236"/>
    </location>
    <ligand>
        <name>3-dehydroquinate</name>
        <dbReference type="ChEBI" id="CHEBI:32364"/>
    </ligand>
</feature>
<comment type="catalytic activity">
    <reaction evidence="1 5">
        <text>3-dehydroquinate = 3-dehydroshikimate + H2O</text>
        <dbReference type="Rhea" id="RHEA:21096"/>
        <dbReference type="ChEBI" id="CHEBI:15377"/>
        <dbReference type="ChEBI" id="CHEBI:16630"/>
        <dbReference type="ChEBI" id="CHEBI:32364"/>
        <dbReference type="EC" id="4.2.1.10"/>
    </reaction>
</comment>
<comment type="similarity">
    <text evidence="5">Belongs to the type-I 3-dehydroquinase family.</text>
</comment>
<feature type="active site" description="Schiff-base intermediate with substrate" evidence="5">
    <location>
        <position position="170"/>
    </location>
</feature>
<keyword evidence="7" id="KW-1185">Reference proteome</keyword>
<feature type="binding site" evidence="5">
    <location>
        <position position="232"/>
    </location>
    <ligand>
        <name>3-dehydroquinate</name>
        <dbReference type="ChEBI" id="CHEBI:32364"/>
    </ligand>
</feature>
<dbReference type="Proteomes" id="UP000216498">
    <property type="component" value="Unassembled WGS sequence"/>
</dbReference>
<dbReference type="AlphaFoldDB" id="A0A265N9Q1"/>
<protein>
    <recommendedName>
        <fullName evidence="5">3-dehydroquinate dehydratase</fullName>
        <shortName evidence="5">3-dehydroquinase</shortName>
        <ecNumber evidence="5">4.2.1.10</ecNumber>
    </recommendedName>
    <alternativeName>
        <fullName evidence="5">Type I DHQase</fullName>
    </alternativeName>
    <alternativeName>
        <fullName evidence="5">Type I dehydroquinase</fullName>
        <shortName evidence="5">DHQ1</shortName>
    </alternativeName>
</protein>
<dbReference type="Gene3D" id="3.20.20.70">
    <property type="entry name" value="Aldolase class I"/>
    <property type="match status" value="1"/>
</dbReference>
<dbReference type="PANTHER" id="PTHR43699">
    <property type="entry name" value="3-DEHYDROQUINATE DEHYDRATASE"/>
    <property type="match status" value="1"/>
</dbReference>
<dbReference type="FunFam" id="3.20.20.70:FF:000047">
    <property type="entry name" value="3-dehydroquinate dehydratase"/>
    <property type="match status" value="1"/>
</dbReference>
<dbReference type="NCBIfam" id="TIGR01093">
    <property type="entry name" value="aroD"/>
    <property type="match status" value="1"/>
</dbReference>
<evidence type="ECO:0000256" key="3">
    <source>
        <dbReference type="ARBA" id="ARBA00023239"/>
    </source>
</evidence>
<dbReference type="InterPro" id="IPR013785">
    <property type="entry name" value="Aldolase_TIM"/>
</dbReference>
<feature type="active site" description="Proton donor/acceptor" evidence="5">
    <location>
        <position position="143"/>
    </location>
</feature>
<dbReference type="GO" id="GO:0009073">
    <property type="term" value="P:aromatic amino acid family biosynthetic process"/>
    <property type="evidence" value="ECO:0007669"/>
    <property type="project" value="UniProtKB-KW"/>
</dbReference>
<keyword evidence="4 5" id="KW-0704">Schiff base</keyword>
<comment type="caution">
    <text evidence="6">The sequence shown here is derived from an EMBL/GenBank/DDBJ whole genome shotgun (WGS) entry which is preliminary data.</text>
</comment>
<dbReference type="InterPro" id="IPR018508">
    <property type="entry name" value="3-dehydroquinate_DH_AS"/>
</dbReference>
<sequence length="253" mass="28308">MKSYQINNIKIGEGSPKVIIPLMGGSEEELMKEVYAVKELSPDIVEWRADVFGPVDDMEAVQRMTEKINTALMDIPLLFTFRSHKEGGNKEISSDYYSKLIAGVIKTRYIDLVDIELFFNEEDLDYLVGLANKNNVFVVMSNHDFEKTPAKEEIISRLKLMQKYGAHIPKIAVMPKNTEDVLTLLEATTIMREKYTDRPIITMAMGKLGVVSRLTGEIFGSAATFGAGKSSSAPGQIDTIDLRTVLEVLHKNL</sequence>
<gene>
    <name evidence="5" type="primary">aroD</name>
    <name evidence="6" type="ORF">CIL03_10725</name>
</gene>
<keyword evidence="3 5" id="KW-0456">Lyase</keyword>
<keyword evidence="2 5" id="KW-0057">Aromatic amino acid biosynthesis</keyword>
<dbReference type="SUPFAM" id="SSF51569">
    <property type="entry name" value="Aldolase"/>
    <property type="match status" value="1"/>
</dbReference>
<accession>A0A265N9Q1</accession>
<evidence type="ECO:0000313" key="7">
    <source>
        <dbReference type="Proteomes" id="UP000216498"/>
    </source>
</evidence>
<comment type="function">
    <text evidence="5">Involved in the third step of the chorismate pathway, which leads to the biosynthesis of aromatic amino acids. Catalyzes the cis-dehydration of 3-dehydroquinate (DHQ) and introduces the first double bond of the aromatic ring to yield 3-dehydroshikimate.</text>
</comment>
<comment type="pathway">
    <text evidence="5">Metabolic intermediate biosynthesis; chorismate biosynthesis; chorismate from D-erythrose 4-phosphate and phosphoenolpyruvate: step 3/7.</text>
</comment>
<comment type="subunit">
    <text evidence="5">Homodimer.</text>
</comment>
<dbReference type="InterPro" id="IPR001381">
    <property type="entry name" value="DHquinase_I"/>
</dbReference>
<dbReference type="GO" id="GO:0046279">
    <property type="term" value="P:3,4-dihydroxybenzoate biosynthetic process"/>
    <property type="evidence" value="ECO:0007669"/>
    <property type="project" value="UniProtKB-ARBA"/>
</dbReference>
<dbReference type="Pfam" id="PF01487">
    <property type="entry name" value="DHquinase_I"/>
    <property type="match status" value="1"/>
</dbReference>
<feature type="binding site" evidence="5">
    <location>
        <position position="82"/>
    </location>
    <ligand>
        <name>3-dehydroquinate</name>
        <dbReference type="ChEBI" id="CHEBI:32364"/>
    </ligand>
</feature>
<evidence type="ECO:0000256" key="5">
    <source>
        <dbReference type="HAMAP-Rule" id="MF_00214"/>
    </source>
</evidence>
<dbReference type="InterPro" id="IPR050146">
    <property type="entry name" value="Type-I_3-dehydroquinase"/>
</dbReference>
<dbReference type="HAMAP" id="MF_00214">
    <property type="entry name" value="AroD"/>
    <property type="match status" value="1"/>
</dbReference>
<evidence type="ECO:0000256" key="4">
    <source>
        <dbReference type="ARBA" id="ARBA00023270"/>
    </source>
</evidence>
<dbReference type="PROSITE" id="PS01028">
    <property type="entry name" value="DEHYDROQUINASE_I"/>
    <property type="match status" value="1"/>
</dbReference>
<evidence type="ECO:0000256" key="1">
    <source>
        <dbReference type="ARBA" id="ARBA00001864"/>
    </source>
</evidence>
<name>A0A265N9Q1_9BACI</name>
<dbReference type="PANTHER" id="PTHR43699:SF1">
    <property type="entry name" value="3-DEHYDROQUINATE DEHYDRATASE"/>
    <property type="match status" value="1"/>
</dbReference>
<comment type="caution">
    <text evidence="5">Lacks conserved residue(s) required for the propagation of feature annotation.</text>
</comment>
<dbReference type="EC" id="4.2.1.10" evidence="5"/>
<dbReference type="RefSeq" id="WP_094885844.1">
    <property type="nucleotide sequence ID" value="NZ_NPMS01000004.1"/>
</dbReference>
<reference evidence="6 7" key="1">
    <citation type="submission" date="2017-08" db="EMBL/GenBank/DDBJ databases">
        <title>Virgibacillus indicus sp. nov. and Virgibacillus profoundi sp. nov, two moderately halophilic bacteria isolated from marine sediment by using the Microfluidic Streak Plate.</title>
        <authorList>
            <person name="Xu B."/>
            <person name="Hu B."/>
            <person name="Wang J."/>
            <person name="Zhu Y."/>
            <person name="Huang L."/>
            <person name="Du W."/>
            <person name="Huang Y."/>
        </authorList>
    </citation>
    <scope>NUCLEOTIDE SEQUENCE [LARGE SCALE GENOMIC DNA]</scope>
    <source>
        <strain evidence="6 7">IO3-P2-C2</strain>
    </source>
</reference>
<dbReference type="GO" id="GO:0003855">
    <property type="term" value="F:3-dehydroquinate dehydratase activity"/>
    <property type="evidence" value="ECO:0007669"/>
    <property type="project" value="UniProtKB-UniRule"/>
</dbReference>
<feature type="binding site" evidence="5">
    <location>
        <position position="213"/>
    </location>
    <ligand>
        <name>3-dehydroquinate</name>
        <dbReference type="ChEBI" id="CHEBI:32364"/>
    </ligand>
</feature>
<dbReference type="GO" id="GO:0009423">
    <property type="term" value="P:chorismate biosynthetic process"/>
    <property type="evidence" value="ECO:0007669"/>
    <property type="project" value="UniProtKB-UniRule"/>
</dbReference>
<evidence type="ECO:0000256" key="2">
    <source>
        <dbReference type="ARBA" id="ARBA00023141"/>
    </source>
</evidence>
<dbReference type="GO" id="GO:0008652">
    <property type="term" value="P:amino acid biosynthetic process"/>
    <property type="evidence" value="ECO:0007669"/>
    <property type="project" value="UniProtKB-KW"/>
</dbReference>
<evidence type="ECO:0000313" key="6">
    <source>
        <dbReference type="EMBL" id="OZU88752.1"/>
    </source>
</evidence>
<keyword evidence="5" id="KW-0028">Amino-acid biosynthesis</keyword>
<dbReference type="CDD" id="cd00502">
    <property type="entry name" value="DHQase_I"/>
    <property type="match status" value="1"/>
</dbReference>
<organism evidence="6 7">
    <name type="scientific">Virgibacillus indicus</name>
    <dbReference type="NCBI Taxonomy" id="2024554"/>
    <lineage>
        <taxon>Bacteria</taxon>
        <taxon>Bacillati</taxon>
        <taxon>Bacillota</taxon>
        <taxon>Bacilli</taxon>
        <taxon>Bacillales</taxon>
        <taxon>Bacillaceae</taxon>
        <taxon>Virgibacillus</taxon>
    </lineage>
</organism>
<dbReference type="UniPathway" id="UPA00053">
    <property type="reaction ID" value="UER00086"/>
</dbReference>
<proteinExistence type="inferred from homology"/>
<dbReference type="OrthoDB" id="9813659at2"/>
<feature type="binding site" evidence="5">
    <location>
        <begin position="46"/>
        <end position="48"/>
    </location>
    <ligand>
        <name>3-dehydroquinate</name>
        <dbReference type="ChEBI" id="CHEBI:32364"/>
    </ligand>
</feature>